<protein>
    <submittedName>
        <fullName evidence="3">Esterase-like activity of phytase family protein</fullName>
    </submittedName>
</protein>
<dbReference type="AlphaFoldDB" id="A0A7D5D5L6"/>
<reference evidence="3 4" key="1">
    <citation type="submission" date="2020-06" db="EMBL/GenBank/DDBJ databases">
        <title>Pseudomonas eucalypticola sp. nov., an endophyte of Eucalyptus dunnii leaves with biocontrol ability of eucalyptus leaf blight.</title>
        <authorList>
            <person name="Liu Y."/>
            <person name="Song Z."/>
            <person name="Zeng H."/>
            <person name="Lu M."/>
            <person name="Wang X."/>
            <person name="Lian X."/>
            <person name="Zhang Q."/>
        </authorList>
    </citation>
    <scope>NUCLEOTIDE SEQUENCE [LARGE SCALE GENOMIC DNA]</scope>
    <source>
        <strain evidence="3 4">NP-1</strain>
    </source>
</reference>
<keyword evidence="1" id="KW-0732">Signal</keyword>
<dbReference type="InterPro" id="IPR027372">
    <property type="entry name" value="Phytase-like_dom"/>
</dbReference>
<dbReference type="EMBL" id="CP056030">
    <property type="protein sequence ID" value="QKZ02761.1"/>
    <property type="molecule type" value="Genomic_DNA"/>
</dbReference>
<keyword evidence="4" id="KW-1185">Reference proteome</keyword>
<evidence type="ECO:0000259" key="2">
    <source>
        <dbReference type="Pfam" id="PF13449"/>
    </source>
</evidence>
<name>A0A7D5D5L6_9PSED</name>
<proteinExistence type="predicted"/>
<dbReference type="SUPFAM" id="SSF63825">
    <property type="entry name" value="YWTD domain"/>
    <property type="match status" value="1"/>
</dbReference>
<dbReference type="Proteomes" id="UP000509568">
    <property type="component" value="Chromosome"/>
</dbReference>
<gene>
    <name evidence="3" type="ORF">HWQ56_02660</name>
</gene>
<organism evidence="3 4">
    <name type="scientific">Pseudomonas eucalypticola</name>
    <dbReference type="NCBI Taxonomy" id="2599595"/>
    <lineage>
        <taxon>Bacteria</taxon>
        <taxon>Pseudomonadati</taxon>
        <taxon>Pseudomonadota</taxon>
        <taxon>Gammaproteobacteria</taxon>
        <taxon>Pseudomonadales</taxon>
        <taxon>Pseudomonadaceae</taxon>
        <taxon>Pseudomonas</taxon>
    </lineage>
</organism>
<dbReference type="Pfam" id="PF13449">
    <property type="entry name" value="Phytase-like"/>
    <property type="match status" value="1"/>
</dbReference>
<accession>A0A7D5D5L6</accession>
<feature type="signal peptide" evidence="1">
    <location>
        <begin position="1"/>
        <end position="19"/>
    </location>
</feature>
<evidence type="ECO:0000256" key="1">
    <source>
        <dbReference type="SAM" id="SignalP"/>
    </source>
</evidence>
<evidence type="ECO:0000313" key="3">
    <source>
        <dbReference type="EMBL" id="QKZ02761.1"/>
    </source>
</evidence>
<dbReference type="RefSeq" id="WP_176569726.1">
    <property type="nucleotide sequence ID" value="NZ_CP056030.1"/>
</dbReference>
<feature type="domain" description="Phytase-like" evidence="2">
    <location>
        <begin position="39"/>
        <end position="186"/>
    </location>
</feature>
<dbReference type="KEGG" id="pez:HWQ56_02660"/>
<feature type="chain" id="PRO_5028946900" evidence="1">
    <location>
        <begin position="20"/>
        <end position="330"/>
    </location>
</feature>
<evidence type="ECO:0000313" key="4">
    <source>
        <dbReference type="Proteomes" id="UP000509568"/>
    </source>
</evidence>
<sequence length="330" mass="36018">MRAALAALLLTFLPLLAHAEPVEELKLLAEHPVDGMVGGNLSGLALCGDRLWTESDRDDGLIYRLDVSEPVWKAEQLAIDVPPPPADTGLPLMLRATAHAASVIRGGILDFEGITCDGAGNRYLVSEGYAAVLKVPVEGKPSWLKIDPAIIREAHAQGMLRRFNAIFEGLTINAAGDHLWLAAERQNRGVLSVYRQPGGTWGCHGTCILLNEGGEEMQPAQLPGAHKAARDFSDLALYNGKLYTLERNIFQICRRNLQTALKEHCWSFADEALIPQRQYAQKYGLAEALVVDATGAWVGVDNNDWTRADGEARPIVWRFAAPRGGWDVAP</sequence>